<sequence length="324" mass="37062">MSLMTTQDCQSFSRHVRKIKVASTNLSKGKEKQDTIPSSWLPDSFVPEEKVKETVRSKILVTPCDFTVDNQVSGDCKKKNGIVEKDMTKDCKENNHLVSCIKKEIKIHQAAPGEPIIIPGNNSLNRKHHYGGKTVGQKNEQKMWSRSLNADDSGLEEDAAQSDSDQTEVKKNKPINRPKIKVTTIGDLRNKWQKFAEDHVEAQKLNPFSEDFDYNHAMVVRLHKGELGYGHPKEGSKTAERAERAKKHIYREMDEMCHIIRIMGQKNKNGHICVTFGRLFNHYAKISDKVVGILLRCRKHKMVDFEGEMLWQGQDDNVQIRLLV</sequence>
<comment type="caution">
    <text evidence="19">The sequence shown here is derived from an EMBL/GenBank/DDBJ whole genome shotgun (WGS) entry which is preliminary data.</text>
</comment>
<evidence type="ECO:0000256" key="14">
    <source>
        <dbReference type="ARBA" id="ARBA00063019"/>
    </source>
</evidence>
<gene>
    <name evidence="19" type="ORF">C0J50_20859</name>
</gene>
<dbReference type="GO" id="GO:0035025">
    <property type="term" value="P:positive regulation of Rho protein signal transduction"/>
    <property type="evidence" value="ECO:0007669"/>
    <property type="project" value="InterPro"/>
</dbReference>
<evidence type="ECO:0000256" key="17">
    <source>
        <dbReference type="SAM" id="MobiDB-lite"/>
    </source>
</evidence>
<evidence type="ECO:0000256" key="9">
    <source>
        <dbReference type="ARBA" id="ARBA00023159"/>
    </source>
</evidence>
<proteinExistence type="predicted"/>
<evidence type="ECO:0000256" key="3">
    <source>
        <dbReference type="ARBA" id="ARBA00022448"/>
    </source>
</evidence>
<keyword evidence="3" id="KW-0813">Transport</keyword>
<evidence type="ECO:0000256" key="13">
    <source>
        <dbReference type="ARBA" id="ARBA00059783"/>
    </source>
</evidence>
<keyword evidence="7" id="KW-0811">Translocation</keyword>
<evidence type="ECO:0000256" key="7">
    <source>
        <dbReference type="ARBA" id="ARBA00023010"/>
    </source>
</evidence>
<keyword evidence="9" id="KW-0010">Activator</keyword>
<evidence type="ECO:0000256" key="11">
    <source>
        <dbReference type="ARBA" id="ARBA00023203"/>
    </source>
</evidence>
<evidence type="ECO:0000259" key="18">
    <source>
        <dbReference type="SMART" id="SM01283"/>
    </source>
</evidence>
<evidence type="ECO:0000256" key="6">
    <source>
        <dbReference type="ARBA" id="ARBA00022927"/>
    </source>
</evidence>
<evidence type="ECO:0000256" key="15">
    <source>
        <dbReference type="ARBA" id="ARBA00073502"/>
    </source>
</evidence>
<evidence type="ECO:0000313" key="19">
    <source>
        <dbReference type="EMBL" id="KAI5619462.1"/>
    </source>
</evidence>
<accession>A0AAD5AQ40</accession>
<comment type="subunit">
    <text evidence="14">Binds F-actin and ABLIM1, ABLIM2 and ABLIM3. Interaction with ABLIM2 and ABLIM3 enhances activity.</text>
</comment>
<dbReference type="Pfam" id="PF14705">
    <property type="entry name" value="Costars"/>
    <property type="match status" value="1"/>
</dbReference>
<keyword evidence="6" id="KW-0653">Protein transport</keyword>
<dbReference type="Gene3D" id="1.10.10.1540">
    <property type="entry name" value="Costar domain"/>
    <property type="match status" value="1"/>
</dbReference>
<evidence type="ECO:0000256" key="5">
    <source>
        <dbReference type="ARBA" id="ARBA00022553"/>
    </source>
</evidence>
<keyword evidence="5" id="KW-0597">Phosphoprotein</keyword>
<dbReference type="InterPro" id="IPR038095">
    <property type="entry name" value="Costars_sf"/>
</dbReference>
<dbReference type="GO" id="GO:0005856">
    <property type="term" value="C:cytoskeleton"/>
    <property type="evidence" value="ECO:0007669"/>
    <property type="project" value="UniProtKB-SubCell"/>
</dbReference>
<evidence type="ECO:0000313" key="20">
    <source>
        <dbReference type="Proteomes" id="UP001205998"/>
    </source>
</evidence>
<evidence type="ECO:0000256" key="16">
    <source>
        <dbReference type="ARBA" id="ARBA00076363"/>
    </source>
</evidence>
<evidence type="ECO:0000256" key="8">
    <source>
        <dbReference type="ARBA" id="ARBA00023015"/>
    </source>
</evidence>
<keyword evidence="12" id="KW-0206">Cytoskeleton</keyword>
<dbReference type="GO" id="GO:0045944">
    <property type="term" value="P:positive regulation of transcription by RNA polymerase II"/>
    <property type="evidence" value="ECO:0007669"/>
    <property type="project" value="TreeGrafter"/>
</dbReference>
<name>A0AAD5AQ40_SILAS</name>
<protein>
    <recommendedName>
        <fullName evidence="15">Actin-binding Rho-activating protein</fullName>
    </recommendedName>
    <alternativeName>
        <fullName evidence="16">Striated muscle activator of Rho-dependent signaling</fullName>
    </alternativeName>
</protein>
<dbReference type="PANTHER" id="PTHR22739:SF21">
    <property type="entry name" value="ACTIN-BINDING RHO-ACTIVATING PROTEIN"/>
    <property type="match status" value="1"/>
</dbReference>
<feature type="region of interest" description="Disordered" evidence="17">
    <location>
        <begin position="118"/>
        <end position="176"/>
    </location>
</feature>
<evidence type="ECO:0000256" key="4">
    <source>
        <dbReference type="ARBA" id="ARBA00022490"/>
    </source>
</evidence>
<dbReference type="FunFam" id="1.10.10.1540:FF:000001">
    <property type="entry name" value="Actin-binding Rho-activating protein a"/>
    <property type="match status" value="1"/>
</dbReference>
<dbReference type="GO" id="GO:0015031">
    <property type="term" value="P:protein transport"/>
    <property type="evidence" value="ECO:0007669"/>
    <property type="project" value="UniProtKB-KW"/>
</dbReference>
<dbReference type="Proteomes" id="UP001205998">
    <property type="component" value="Unassembled WGS sequence"/>
</dbReference>
<dbReference type="GO" id="GO:0030017">
    <property type="term" value="C:sarcomere"/>
    <property type="evidence" value="ECO:0007669"/>
    <property type="project" value="UniProtKB-SubCell"/>
</dbReference>
<dbReference type="AlphaFoldDB" id="A0AAD5AQ40"/>
<evidence type="ECO:0000256" key="10">
    <source>
        <dbReference type="ARBA" id="ARBA00023163"/>
    </source>
</evidence>
<evidence type="ECO:0000256" key="1">
    <source>
        <dbReference type="ARBA" id="ARBA00004204"/>
    </source>
</evidence>
<dbReference type="PANTHER" id="PTHR22739">
    <property type="entry name" value="STRIATED MUSCLE ACTIVATOR OF RHO-DEPENDENT SIGNALING-RELATED"/>
    <property type="match status" value="1"/>
</dbReference>
<keyword evidence="4" id="KW-0963">Cytoplasm</keyword>
<keyword evidence="11" id="KW-0009">Actin-binding</keyword>
<keyword evidence="10" id="KW-0804">Transcription</keyword>
<feature type="compositionally biased region" description="Polar residues" evidence="17">
    <location>
        <begin position="136"/>
        <end position="150"/>
    </location>
</feature>
<keyword evidence="20" id="KW-1185">Reference proteome</keyword>
<dbReference type="GO" id="GO:0003779">
    <property type="term" value="F:actin binding"/>
    <property type="evidence" value="ECO:0007669"/>
    <property type="project" value="UniProtKB-KW"/>
</dbReference>
<dbReference type="InterPro" id="IPR026111">
    <property type="entry name" value="Abra"/>
</dbReference>
<evidence type="ECO:0000256" key="2">
    <source>
        <dbReference type="ARBA" id="ARBA00004245"/>
    </source>
</evidence>
<comment type="function">
    <text evidence="13">Acts as an activator of serum response factor (SRF)-dependent transcription possibly by inducing nuclear translocation of MKL1 or MKL2 and through a mechanism requiring Rho-actin signaling.</text>
</comment>
<keyword evidence="8" id="KW-0805">Transcription regulation</keyword>
<feature type="domain" description="Costars" evidence="18">
    <location>
        <begin position="247"/>
        <end position="323"/>
    </location>
</feature>
<dbReference type="InterPro" id="IPR027817">
    <property type="entry name" value="Costars_dom"/>
</dbReference>
<comment type="subcellular location">
    <subcellularLocation>
        <location evidence="2">Cytoplasm</location>
        <location evidence="2">Cytoskeleton</location>
    </subcellularLocation>
    <subcellularLocation>
        <location evidence="1">Cytoplasm</location>
        <location evidence="1">Myofibril</location>
        <location evidence="1">Sarcomere</location>
    </subcellularLocation>
</comment>
<organism evidence="19 20">
    <name type="scientific">Silurus asotus</name>
    <name type="common">Amur catfish</name>
    <name type="synonym">Parasilurus asotus</name>
    <dbReference type="NCBI Taxonomy" id="30991"/>
    <lineage>
        <taxon>Eukaryota</taxon>
        <taxon>Metazoa</taxon>
        <taxon>Chordata</taxon>
        <taxon>Craniata</taxon>
        <taxon>Vertebrata</taxon>
        <taxon>Euteleostomi</taxon>
        <taxon>Actinopterygii</taxon>
        <taxon>Neopterygii</taxon>
        <taxon>Teleostei</taxon>
        <taxon>Ostariophysi</taxon>
        <taxon>Siluriformes</taxon>
        <taxon>Siluridae</taxon>
        <taxon>Silurus</taxon>
    </lineage>
</organism>
<dbReference type="EMBL" id="MU551666">
    <property type="protein sequence ID" value="KAI5619462.1"/>
    <property type="molecule type" value="Genomic_DNA"/>
</dbReference>
<evidence type="ECO:0000256" key="12">
    <source>
        <dbReference type="ARBA" id="ARBA00023212"/>
    </source>
</evidence>
<reference evidence="19" key="1">
    <citation type="submission" date="2018-07" db="EMBL/GenBank/DDBJ databases">
        <title>Comparative genomics of catfishes provides insights into carnivory and benthic adaptation.</title>
        <authorList>
            <person name="Zhang Y."/>
            <person name="Wang D."/>
            <person name="Peng Z."/>
            <person name="Zheng S."/>
            <person name="Shao F."/>
            <person name="Tao W."/>
        </authorList>
    </citation>
    <scope>NUCLEOTIDE SEQUENCE</scope>
    <source>
        <strain evidence="19">Chongqing</strain>
    </source>
</reference>
<dbReference type="SMART" id="SM01283">
    <property type="entry name" value="Costars"/>
    <property type="match status" value="1"/>
</dbReference>